<proteinExistence type="predicted"/>
<name>A0AA39HZX6_9BILA</name>
<keyword evidence="3" id="KW-1185">Reference proteome</keyword>
<evidence type="ECO:0000259" key="1">
    <source>
        <dbReference type="SMART" id="SM00360"/>
    </source>
</evidence>
<dbReference type="InterPro" id="IPR000504">
    <property type="entry name" value="RRM_dom"/>
</dbReference>
<dbReference type="SMART" id="SM00360">
    <property type="entry name" value="RRM"/>
    <property type="match status" value="2"/>
</dbReference>
<dbReference type="GO" id="GO:0003723">
    <property type="term" value="F:RNA binding"/>
    <property type="evidence" value="ECO:0007669"/>
    <property type="project" value="InterPro"/>
</dbReference>
<comment type="caution">
    <text evidence="2">The sequence shown here is derived from an EMBL/GenBank/DDBJ whole genome shotgun (WGS) entry which is preliminary data.</text>
</comment>
<dbReference type="InterPro" id="IPR012677">
    <property type="entry name" value="Nucleotide-bd_a/b_plait_sf"/>
</dbReference>
<dbReference type="Pfam" id="PF22976">
    <property type="entry name" value="RRM_10"/>
    <property type="match status" value="1"/>
</dbReference>
<dbReference type="EMBL" id="JAUCMV010000002">
    <property type="protein sequence ID" value="KAK0415240.1"/>
    <property type="molecule type" value="Genomic_DNA"/>
</dbReference>
<protein>
    <recommendedName>
        <fullName evidence="1">RRM domain-containing protein</fullName>
    </recommendedName>
</protein>
<dbReference type="CDD" id="cd12424">
    <property type="entry name" value="RRM3_hnRNPL_like"/>
    <property type="match status" value="1"/>
</dbReference>
<dbReference type="PANTHER" id="PTHR15592">
    <property type="entry name" value="MATRIN 3/NUCLEAR PROTEIN 220-RELATED"/>
    <property type="match status" value="1"/>
</dbReference>
<evidence type="ECO:0000313" key="2">
    <source>
        <dbReference type="EMBL" id="KAK0415240.1"/>
    </source>
</evidence>
<dbReference type="Gene3D" id="3.30.70.330">
    <property type="match status" value="3"/>
</dbReference>
<organism evidence="2 3">
    <name type="scientific">Steinernema hermaphroditum</name>
    <dbReference type="NCBI Taxonomy" id="289476"/>
    <lineage>
        <taxon>Eukaryota</taxon>
        <taxon>Metazoa</taxon>
        <taxon>Ecdysozoa</taxon>
        <taxon>Nematoda</taxon>
        <taxon>Chromadorea</taxon>
        <taxon>Rhabditida</taxon>
        <taxon>Tylenchina</taxon>
        <taxon>Panagrolaimomorpha</taxon>
        <taxon>Strongyloidoidea</taxon>
        <taxon>Steinernematidae</taxon>
        <taxon>Steinernema</taxon>
    </lineage>
</organism>
<dbReference type="InterPro" id="IPR035979">
    <property type="entry name" value="RBD_domain_sf"/>
</dbReference>
<dbReference type="Pfam" id="PF13893">
    <property type="entry name" value="RRM_5"/>
    <property type="match status" value="2"/>
</dbReference>
<dbReference type="SUPFAM" id="SSF54928">
    <property type="entry name" value="RNA-binding domain, RBD"/>
    <property type="match status" value="2"/>
</dbReference>
<dbReference type="InterPro" id="IPR055204">
    <property type="entry name" value="HNRNPL_RRM"/>
</dbReference>
<sequence length="430" mass="49307">MERLESSKPNHVIVLTITNVRDELNINVIYEICQPHGNVKRIAIIQRDTCFQALVEFDDARMAKMARDQLHGCEIFENSCSLRAEFSSVERVRVFSNDARHWDYTKPLIEDFGRSGSRKRRFDEGTQDFYNAPPREALLPNYKRTRARSLIPTPPPLPRRYFLEVPYAIPPMDYRSGPPPPQSYPPPMRSIPPRRVSDYDRSHKVNGHEPSRVGGPVLMLYGIDQDHFNCDKLFNLFCVYGTCMRIKFLKNKTNTCMIEMGSAKEAALVTENLNGMELFKCKLFFEPSRQKSILSTEEPWQMPDHTSSFIDYSSNKNQRFADIKAARKNRIVPPNRQLYWFDAPPGITESGIQKIFQMKRSTVPMTVTKFNIKTAKVAVGTCDFESVEAATEALMLCNHAKVQLSQKSDTFILKLAYSGSFEGFKGSRSK</sequence>
<evidence type="ECO:0000313" key="3">
    <source>
        <dbReference type="Proteomes" id="UP001175271"/>
    </source>
</evidence>
<feature type="domain" description="RRM" evidence="1">
    <location>
        <begin position="14"/>
        <end position="83"/>
    </location>
</feature>
<feature type="domain" description="RRM" evidence="1">
    <location>
        <begin position="217"/>
        <end position="286"/>
    </location>
</feature>
<reference evidence="2" key="1">
    <citation type="submission" date="2023-06" db="EMBL/GenBank/DDBJ databases">
        <title>Genomic analysis of the entomopathogenic nematode Steinernema hermaphroditum.</title>
        <authorList>
            <person name="Schwarz E.M."/>
            <person name="Heppert J.K."/>
            <person name="Baniya A."/>
            <person name="Schwartz H.T."/>
            <person name="Tan C.-H."/>
            <person name="Antoshechkin I."/>
            <person name="Sternberg P.W."/>
            <person name="Goodrich-Blair H."/>
            <person name="Dillman A.R."/>
        </authorList>
    </citation>
    <scope>NUCLEOTIDE SEQUENCE</scope>
    <source>
        <strain evidence="2">PS9179</strain>
        <tissue evidence="2">Whole animal</tissue>
    </source>
</reference>
<gene>
    <name evidence="2" type="ORF">QR680_011844</name>
</gene>
<dbReference type="AlphaFoldDB" id="A0AA39HZX6"/>
<accession>A0AA39HZX6</accession>
<dbReference type="Proteomes" id="UP001175271">
    <property type="component" value="Unassembled WGS sequence"/>
</dbReference>